<dbReference type="Proteomes" id="UP000629870">
    <property type="component" value="Unassembled WGS sequence"/>
</dbReference>
<sequence>MTLLTQIRDAVAEVQGDDELNAVRFRHTDTWSDGTTCRFSVQDPNQTDQGTRLAQRLTGTVEVLDVRLVKTHPADPSPGEGASLPWDGGTLTLVSWGQVSDFTGQAVGVCRLVR</sequence>
<evidence type="ECO:0000313" key="4">
    <source>
        <dbReference type="Proteomes" id="UP000629870"/>
    </source>
</evidence>
<reference evidence="2 3" key="1">
    <citation type="submission" date="2019-06" db="EMBL/GenBank/DDBJ databases">
        <title>Genome sequence of Deinococcus radiopugnans ATCC 19172.</title>
        <authorList>
            <person name="Maclea K.S."/>
            <person name="Maynard C.R."/>
        </authorList>
    </citation>
    <scope>NUCLEOTIDE SEQUENCE [LARGE SCALE GENOMIC DNA]</scope>
    <source>
        <strain evidence="2 3">ATCC 19172</strain>
    </source>
</reference>
<keyword evidence="4" id="KW-1185">Reference proteome</keyword>
<evidence type="ECO:0000313" key="1">
    <source>
        <dbReference type="EMBL" id="MBB6016799.1"/>
    </source>
</evidence>
<dbReference type="EMBL" id="VDMO01000005">
    <property type="protein sequence ID" value="TNM71912.1"/>
    <property type="molecule type" value="Genomic_DNA"/>
</dbReference>
<reference evidence="1 4" key="2">
    <citation type="submission" date="2020-08" db="EMBL/GenBank/DDBJ databases">
        <title>Genomic Encyclopedia of Type Strains, Phase IV (KMG-IV): sequencing the most valuable type-strain genomes for metagenomic binning, comparative biology and taxonomic classification.</title>
        <authorList>
            <person name="Goeker M."/>
        </authorList>
    </citation>
    <scope>NUCLEOTIDE SEQUENCE [LARGE SCALE GENOMIC DNA]</scope>
    <source>
        <strain evidence="1 4">DSM 12027</strain>
    </source>
</reference>
<evidence type="ECO:0000313" key="2">
    <source>
        <dbReference type="EMBL" id="TNM71912.1"/>
    </source>
</evidence>
<dbReference type="OrthoDB" id="73491at2"/>
<evidence type="ECO:0000313" key="3">
    <source>
        <dbReference type="Proteomes" id="UP000313988"/>
    </source>
</evidence>
<protein>
    <submittedName>
        <fullName evidence="2">Uncharacterized protein</fullName>
    </submittedName>
</protein>
<name>A0A5C4Y7N7_9DEIO</name>
<proteinExistence type="predicted"/>
<dbReference type="RefSeq" id="WP_139401577.1">
    <property type="nucleotide sequence ID" value="NZ_JACHEW010000009.1"/>
</dbReference>
<dbReference type="AlphaFoldDB" id="A0A5C4Y7N7"/>
<dbReference type="EMBL" id="JACHEW010000009">
    <property type="protein sequence ID" value="MBB6016799.1"/>
    <property type="molecule type" value="Genomic_DNA"/>
</dbReference>
<comment type="caution">
    <text evidence="2">The sequence shown here is derived from an EMBL/GenBank/DDBJ whole genome shotgun (WGS) entry which is preliminary data.</text>
</comment>
<gene>
    <name evidence="2" type="ORF">FHR04_05965</name>
    <name evidence="1" type="ORF">HNQ04_002054</name>
</gene>
<dbReference type="Proteomes" id="UP000313988">
    <property type="component" value="Unassembled WGS sequence"/>
</dbReference>
<organism evidence="2 3">
    <name type="scientific">Deinococcus radiopugnans ATCC 19172</name>
    <dbReference type="NCBI Taxonomy" id="585398"/>
    <lineage>
        <taxon>Bacteria</taxon>
        <taxon>Thermotogati</taxon>
        <taxon>Deinococcota</taxon>
        <taxon>Deinococci</taxon>
        <taxon>Deinococcales</taxon>
        <taxon>Deinococcaceae</taxon>
        <taxon>Deinococcus</taxon>
    </lineage>
</organism>
<accession>A0A5C4Y7N7</accession>